<accession>A0A1S4BR88</accession>
<dbReference type="STRING" id="4097.A0A1S4BR88"/>
<proteinExistence type="predicted"/>
<dbReference type="KEGG" id="nta:107811060"/>
<dbReference type="OrthoDB" id="424543at2759"/>
<gene>
    <name evidence="2" type="primary">LOC107811060</name>
</gene>
<dbReference type="Proteomes" id="UP000790787">
    <property type="component" value="Chromosome 13"/>
</dbReference>
<dbReference type="RefSeq" id="XP_016491400.1">
    <property type="nucleotide sequence ID" value="XM_016635914.1"/>
</dbReference>
<protein>
    <submittedName>
        <fullName evidence="2">Uncharacterized protein LOC107811060</fullName>
    </submittedName>
</protein>
<evidence type="ECO:0000313" key="2">
    <source>
        <dbReference type="RefSeq" id="XP_016491400.1"/>
    </source>
</evidence>
<evidence type="ECO:0000313" key="1">
    <source>
        <dbReference type="Proteomes" id="UP000790787"/>
    </source>
</evidence>
<keyword evidence="1" id="KW-1185">Reference proteome</keyword>
<name>A0A1S4BR88_TOBAC</name>
<sequence length="145" mass="16913">MGLDSQVIPERGSFKYLESIIQGNGKIDEDITHRIGAGWMRWRLTYDVLCDKKVSPKPKVKFYRAVVRPTMFYGDKYWPVKSSHIHKMKVAEMSMLKWICGHTRIDKIRNEVIRGKMDIPLWMTRCGKRDLDGLDMRGGEAKIPQ</sequence>
<dbReference type="PaxDb" id="4097-A0A1S4BR88"/>
<reference evidence="2" key="2">
    <citation type="submission" date="2025-08" db="UniProtKB">
        <authorList>
            <consortium name="RefSeq"/>
        </authorList>
    </citation>
    <scope>IDENTIFICATION</scope>
    <source>
        <tissue evidence="2">Leaf</tissue>
    </source>
</reference>
<dbReference type="AlphaFoldDB" id="A0A1S4BR88"/>
<organism evidence="1 2">
    <name type="scientific">Nicotiana tabacum</name>
    <name type="common">Common tobacco</name>
    <dbReference type="NCBI Taxonomy" id="4097"/>
    <lineage>
        <taxon>Eukaryota</taxon>
        <taxon>Viridiplantae</taxon>
        <taxon>Streptophyta</taxon>
        <taxon>Embryophyta</taxon>
        <taxon>Tracheophyta</taxon>
        <taxon>Spermatophyta</taxon>
        <taxon>Magnoliopsida</taxon>
        <taxon>eudicotyledons</taxon>
        <taxon>Gunneridae</taxon>
        <taxon>Pentapetalae</taxon>
        <taxon>asterids</taxon>
        <taxon>lamiids</taxon>
        <taxon>Solanales</taxon>
        <taxon>Solanaceae</taxon>
        <taxon>Nicotianoideae</taxon>
        <taxon>Nicotianeae</taxon>
        <taxon>Nicotiana</taxon>
    </lineage>
</organism>
<dbReference type="PANTHER" id="PTHR46238:SF8">
    <property type="entry name" value="ENDONUCLEASE_EXONUCLEASE_PHOSPHATASE DOMAIN-CONTAINING PROTEIN"/>
    <property type="match status" value="1"/>
</dbReference>
<dbReference type="PANTHER" id="PTHR46238">
    <property type="entry name" value="REVERSE TRANSCRIPTASE DOMAIN-CONTAINING PROTEIN"/>
    <property type="match status" value="1"/>
</dbReference>
<reference evidence="1" key="1">
    <citation type="journal article" date="2014" name="Nat. Commun.">
        <title>The tobacco genome sequence and its comparison with those of tomato and potato.</title>
        <authorList>
            <person name="Sierro N."/>
            <person name="Battey J.N."/>
            <person name="Ouadi S."/>
            <person name="Bakaher N."/>
            <person name="Bovet L."/>
            <person name="Willig A."/>
            <person name="Goepfert S."/>
            <person name="Peitsch M.C."/>
            <person name="Ivanov N.V."/>
        </authorList>
    </citation>
    <scope>NUCLEOTIDE SEQUENCE [LARGE SCALE GENOMIC DNA]</scope>
</reference>
<dbReference type="GeneID" id="107811060"/>